<reference evidence="7" key="1">
    <citation type="submission" date="2022-12" db="EMBL/GenBank/DDBJ databases">
        <authorList>
            <person name="Petersen C."/>
        </authorList>
    </citation>
    <scope>NUCLEOTIDE SEQUENCE</scope>
    <source>
        <strain evidence="7">IBT 21472</strain>
    </source>
</reference>
<keyword evidence="4" id="KW-0539">Nucleus</keyword>
<dbReference type="Pfam" id="PF11951">
    <property type="entry name" value="Fungal_trans_2"/>
    <property type="match status" value="1"/>
</dbReference>
<dbReference type="InterPro" id="IPR053157">
    <property type="entry name" value="Sterol_Uptake_Regulator"/>
</dbReference>
<dbReference type="PROSITE" id="PS00463">
    <property type="entry name" value="ZN2_CY6_FUNGAL_1"/>
    <property type="match status" value="1"/>
</dbReference>
<dbReference type="AlphaFoldDB" id="A0A9W9QIN7"/>
<evidence type="ECO:0000256" key="3">
    <source>
        <dbReference type="ARBA" id="ARBA00023163"/>
    </source>
</evidence>
<reference evidence="7" key="2">
    <citation type="journal article" date="2023" name="IMA Fungus">
        <title>Comparative genomic study of the Penicillium genus elucidates a diverse pangenome and 15 lateral gene transfer events.</title>
        <authorList>
            <person name="Petersen C."/>
            <person name="Sorensen T."/>
            <person name="Nielsen M.R."/>
            <person name="Sondergaard T.E."/>
            <person name="Sorensen J.L."/>
            <person name="Fitzpatrick D.A."/>
            <person name="Frisvad J.C."/>
            <person name="Nielsen K.L."/>
        </authorList>
    </citation>
    <scope>NUCLEOTIDE SEQUENCE</scope>
    <source>
        <strain evidence="7">IBT 21472</strain>
    </source>
</reference>
<protein>
    <recommendedName>
        <fullName evidence="6">Zn(2)-C6 fungal-type domain-containing protein</fullName>
    </recommendedName>
</protein>
<accession>A0A9W9QIN7</accession>
<comment type="caution">
    <text evidence="7">The sequence shown here is derived from an EMBL/GenBank/DDBJ whole genome shotgun (WGS) entry which is preliminary data.</text>
</comment>
<dbReference type="GO" id="GO:0003677">
    <property type="term" value="F:DNA binding"/>
    <property type="evidence" value="ECO:0007669"/>
    <property type="project" value="UniProtKB-KW"/>
</dbReference>
<gene>
    <name evidence="7" type="ORF">N7476_001440</name>
</gene>
<dbReference type="SUPFAM" id="SSF57701">
    <property type="entry name" value="Zn2/Cys6 DNA-binding domain"/>
    <property type="match status" value="1"/>
</dbReference>
<dbReference type="Gene3D" id="4.10.240.10">
    <property type="entry name" value="Zn(2)-C6 fungal-type DNA-binding domain"/>
    <property type="match status" value="1"/>
</dbReference>
<feature type="compositionally biased region" description="Low complexity" evidence="5">
    <location>
        <begin position="48"/>
        <end position="72"/>
    </location>
</feature>
<name>A0A9W9QIN7_9EURO</name>
<sequence length="451" mass="51433">MGPRRSHRKSRNGCPECKARRLKCDERYPCTNCVKHGIPCSYVVPTEQDSTPASSASPASQAQAHIQPSSQPPCVNHAPIPHGDYLWNLANSGNAVESPNRLDLLGILPRSSQDAPVDYEDWGMVAELMHHYCTVTCNTLTRREDVRHVWRVIIPTEGYANKYVMNGVLAIAAIHRAYLYPSQKDKYTKASAYHLAAGLKEFRELISSPIDRDNWQPVFCFSSMICMHISTATIRLNADRLPTPLSTIIEIFASVKGFQAVMKPFLRSLQKTQLAPMVNSVWIEDEPSIPSPALVAQSLLPPDVWTQVSRLRKFVDEYPFPQTQSESQHQDPDDDEAPQEHSDIRKDYKIAMEFFEVSARQIELAGPHVETGMVFLWAYPLSKRFHDHLISHHPAALVLLAHYCVLLHMVDHFWYMSGIGRQLLEDIETKTHPAFREWLVWPRRWVLKQPI</sequence>
<evidence type="ECO:0000259" key="6">
    <source>
        <dbReference type="PROSITE" id="PS50048"/>
    </source>
</evidence>
<keyword evidence="3" id="KW-0804">Transcription</keyword>
<organism evidence="7 8">
    <name type="scientific">Penicillium atrosanguineum</name>
    <dbReference type="NCBI Taxonomy" id="1132637"/>
    <lineage>
        <taxon>Eukaryota</taxon>
        <taxon>Fungi</taxon>
        <taxon>Dikarya</taxon>
        <taxon>Ascomycota</taxon>
        <taxon>Pezizomycotina</taxon>
        <taxon>Eurotiomycetes</taxon>
        <taxon>Eurotiomycetidae</taxon>
        <taxon>Eurotiales</taxon>
        <taxon>Aspergillaceae</taxon>
        <taxon>Penicillium</taxon>
    </lineage>
</organism>
<dbReference type="PANTHER" id="PTHR47784">
    <property type="entry name" value="STEROL UPTAKE CONTROL PROTEIN 2"/>
    <property type="match status" value="1"/>
</dbReference>
<dbReference type="EMBL" id="JAPZBO010000001">
    <property type="protein sequence ID" value="KAJ5331657.1"/>
    <property type="molecule type" value="Genomic_DNA"/>
</dbReference>
<dbReference type="PANTHER" id="PTHR47784:SF5">
    <property type="entry name" value="STEROL UPTAKE CONTROL PROTEIN 2"/>
    <property type="match status" value="1"/>
</dbReference>
<evidence type="ECO:0000256" key="5">
    <source>
        <dbReference type="SAM" id="MobiDB-lite"/>
    </source>
</evidence>
<evidence type="ECO:0000313" key="7">
    <source>
        <dbReference type="EMBL" id="KAJ5331657.1"/>
    </source>
</evidence>
<dbReference type="Proteomes" id="UP001147746">
    <property type="component" value="Unassembled WGS sequence"/>
</dbReference>
<dbReference type="SMART" id="SM00066">
    <property type="entry name" value="GAL4"/>
    <property type="match status" value="1"/>
</dbReference>
<dbReference type="CDD" id="cd00067">
    <property type="entry name" value="GAL4"/>
    <property type="match status" value="1"/>
</dbReference>
<keyword evidence="2" id="KW-0238">DNA-binding</keyword>
<keyword evidence="1" id="KW-0805">Transcription regulation</keyword>
<keyword evidence="8" id="KW-1185">Reference proteome</keyword>
<proteinExistence type="predicted"/>
<dbReference type="InterPro" id="IPR036864">
    <property type="entry name" value="Zn2-C6_fun-type_DNA-bd_sf"/>
</dbReference>
<dbReference type="InterPro" id="IPR021858">
    <property type="entry name" value="Fun_TF"/>
</dbReference>
<feature type="region of interest" description="Disordered" evidence="5">
    <location>
        <begin position="322"/>
        <end position="341"/>
    </location>
</feature>
<evidence type="ECO:0000256" key="1">
    <source>
        <dbReference type="ARBA" id="ARBA00023015"/>
    </source>
</evidence>
<dbReference type="GO" id="GO:0008270">
    <property type="term" value="F:zinc ion binding"/>
    <property type="evidence" value="ECO:0007669"/>
    <property type="project" value="InterPro"/>
</dbReference>
<dbReference type="GO" id="GO:0001228">
    <property type="term" value="F:DNA-binding transcription activator activity, RNA polymerase II-specific"/>
    <property type="evidence" value="ECO:0007669"/>
    <property type="project" value="TreeGrafter"/>
</dbReference>
<dbReference type="Pfam" id="PF00172">
    <property type="entry name" value="Zn_clus"/>
    <property type="match status" value="1"/>
</dbReference>
<dbReference type="PROSITE" id="PS50048">
    <property type="entry name" value="ZN2_CY6_FUNGAL_2"/>
    <property type="match status" value="1"/>
</dbReference>
<dbReference type="InterPro" id="IPR001138">
    <property type="entry name" value="Zn2Cys6_DnaBD"/>
</dbReference>
<evidence type="ECO:0000256" key="4">
    <source>
        <dbReference type="ARBA" id="ARBA00023242"/>
    </source>
</evidence>
<evidence type="ECO:0000313" key="8">
    <source>
        <dbReference type="Proteomes" id="UP001147746"/>
    </source>
</evidence>
<evidence type="ECO:0000256" key="2">
    <source>
        <dbReference type="ARBA" id="ARBA00023125"/>
    </source>
</evidence>
<feature type="region of interest" description="Disordered" evidence="5">
    <location>
        <begin position="47"/>
        <end position="72"/>
    </location>
</feature>
<feature type="domain" description="Zn(2)-C6 fungal-type" evidence="6">
    <location>
        <begin position="13"/>
        <end position="42"/>
    </location>
</feature>